<evidence type="ECO:0000256" key="6">
    <source>
        <dbReference type="ARBA" id="ARBA00023274"/>
    </source>
</evidence>
<dbReference type="InterPro" id="IPR036510">
    <property type="entry name" value="Ribosomal_bS20_sf"/>
</dbReference>
<proteinExistence type="inferred from homology"/>
<comment type="function">
    <text evidence="1 8">Binds directly to 16S ribosomal RNA.</text>
</comment>
<dbReference type="EMBL" id="CP000976">
    <property type="protein sequence ID" value="ACH93186.1"/>
    <property type="molecule type" value="Genomic_DNA"/>
</dbReference>
<dbReference type="HOGENOM" id="CLU_160655_4_1_12"/>
<evidence type="ECO:0000256" key="4">
    <source>
        <dbReference type="ARBA" id="ARBA00022884"/>
    </source>
</evidence>
<dbReference type="Gene3D" id="1.20.58.110">
    <property type="entry name" value="Ribosomal protein S20"/>
    <property type="match status" value="1"/>
</dbReference>
<dbReference type="GO" id="GO:0006412">
    <property type="term" value="P:translation"/>
    <property type="evidence" value="ECO:0007669"/>
    <property type="project" value="UniProtKB-UniRule"/>
</dbReference>
<accession>B5RL57</accession>
<dbReference type="GO" id="GO:0005829">
    <property type="term" value="C:cytosol"/>
    <property type="evidence" value="ECO:0007669"/>
    <property type="project" value="TreeGrafter"/>
</dbReference>
<keyword evidence="10" id="KW-1185">Reference proteome</keyword>
<dbReference type="HAMAP" id="MF_00500">
    <property type="entry name" value="Ribosomal_bS20"/>
    <property type="match status" value="1"/>
</dbReference>
<evidence type="ECO:0000256" key="1">
    <source>
        <dbReference type="ARBA" id="ARBA00003134"/>
    </source>
</evidence>
<evidence type="ECO:0000256" key="5">
    <source>
        <dbReference type="ARBA" id="ARBA00022980"/>
    </source>
</evidence>
<keyword evidence="4 8" id="KW-0694">RNA-binding</keyword>
<evidence type="ECO:0000256" key="7">
    <source>
        <dbReference type="ARBA" id="ARBA00035136"/>
    </source>
</evidence>
<evidence type="ECO:0000313" key="10">
    <source>
        <dbReference type="Proteomes" id="UP000000611"/>
    </source>
</evidence>
<dbReference type="NCBIfam" id="TIGR00029">
    <property type="entry name" value="S20"/>
    <property type="match status" value="1"/>
</dbReference>
<dbReference type="PANTHER" id="PTHR33398">
    <property type="entry name" value="30S RIBOSOMAL PROTEIN S20"/>
    <property type="match status" value="1"/>
</dbReference>
<comment type="similarity">
    <text evidence="2 8">Belongs to the bacterial ribosomal protein bS20 family.</text>
</comment>
<evidence type="ECO:0000313" key="9">
    <source>
        <dbReference type="EMBL" id="ACH93186.1"/>
    </source>
</evidence>
<name>B5RL57_BORDL</name>
<evidence type="ECO:0000256" key="8">
    <source>
        <dbReference type="HAMAP-Rule" id="MF_00500"/>
    </source>
</evidence>
<dbReference type="PANTHER" id="PTHR33398:SF1">
    <property type="entry name" value="SMALL RIBOSOMAL SUBUNIT PROTEIN BS20C"/>
    <property type="match status" value="1"/>
</dbReference>
<gene>
    <name evidence="8 9" type="primary">rpsT</name>
    <name evidence="9" type="ordered locus">BDU_233</name>
</gene>
<dbReference type="AlphaFoldDB" id="B5RL57"/>
<dbReference type="InterPro" id="IPR002583">
    <property type="entry name" value="Ribosomal_bS20"/>
</dbReference>
<protein>
    <recommendedName>
        <fullName evidence="7 8">Small ribosomal subunit protein bS20</fullName>
    </recommendedName>
</protein>
<dbReference type="KEGG" id="bdu:BDU_233"/>
<keyword evidence="6 8" id="KW-0687">Ribonucleoprotein</keyword>
<keyword evidence="5 8" id="KW-0689">Ribosomal protein</keyword>
<evidence type="ECO:0000256" key="2">
    <source>
        <dbReference type="ARBA" id="ARBA00007634"/>
    </source>
</evidence>
<dbReference type="SUPFAM" id="SSF46992">
    <property type="entry name" value="Ribosomal protein S20"/>
    <property type="match status" value="1"/>
</dbReference>
<sequence length="108" mass="12723">MIDYIIISWYIIYYHVCCIKEFNLGNNPSALKRARQNLKRNLRNVSVKSELKTLEKRCIKLIKDGKKDEALEFFKFVSKKLDTAARKRIIHINKAARKKSNLSILLLQ</sequence>
<dbReference type="Proteomes" id="UP000000611">
    <property type="component" value="Chromosome"/>
</dbReference>
<reference evidence="9 10" key="1">
    <citation type="journal article" date="2008" name="PLoS Genet.">
        <title>The genome of Borrelia recurrentis, the agent of deadly louse-borne relapsing fever, is a degraded subset of tick-borne Borrelia duttonii.</title>
        <authorList>
            <person name="Lescot M."/>
            <person name="Audic S."/>
            <person name="Robert C."/>
            <person name="Nguyen T.T."/>
            <person name="Blanc G."/>
            <person name="Cutler S.J."/>
            <person name="Wincker P."/>
            <person name="Couloux A."/>
            <person name="Claverie J.-M."/>
            <person name="Raoult D."/>
            <person name="Drancourt M."/>
        </authorList>
    </citation>
    <scope>NUCLEOTIDE SEQUENCE [LARGE SCALE GENOMIC DNA]</scope>
    <source>
        <strain evidence="9 10">Ly</strain>
    </source>
</reference>
<organism evidence="9 10">
    <name type="scientific">Borrelia duttonii (strain Ly)</name>
    <dbReference type="NCBI Taxonomy" id="412419"/>
    <lineage>
        <taxon>Bacteria</taxon>
        <taxon>Pseudomonadati</taxon>
        <taxon>Spirochaetota</taxon>
        <taxon>Spirochaetia</taxon>
        <taxon>Spirochaetales</taxon>
        <taxon>Borreliaceae</taxon>
        <taxon>Borrelia</taxon>
    </lineage>
</organism>
<dbReference type="STRING" id="412419.BDU_233"/>
<dbReference type="GO" id="GO:0015935">
    <property type="term" value="C:small ribosomal subunit"/>
    <property type="evidence" value="ECO:0007669"/>
    <property type="project" value="TreeGrafter"/>
</dbReference>
<evidence type="ECO:0000256" key="3">
    <source>
        <dbReference type="ARBA" id="ARBA00022730"/>
    </source>
</evidence>
<dbReference type="GO" id="GO:0070181">
    <property type="term" value="F:small ribosomal subunit rRNA binding"/>
    <property type="evidence" value="ECO:0007669"/>
    <property type="project" value="TreeGrafter"/>
</dbReference>
<keyword evidence="3 8" id="KW-0699">rRNA-binding</keyword>
<dbReference type="GO" id="GO:0003735">
    <property type="term" value="F:structural constituent of ribosome"/>
    <property type="evidence" value="ECO:0007669"/>
    <property type="project" value="InterPro"/>
</dbReference>
<dbReference type="eggNOG" id="COG0268">
    <property type="taxonomic scope" value="Bacteria"/>
</dbReference>
<dbReference type="Pfam" id="PF01649">
    <property type="entry name" value="Ribosomal_S20p"/>
    <property type="match status" value="1"/>
</dbReference>